<dbReference type="Proteomes" id="UP000320386">
    <property type="component" value="Chromosome"/>
</dbReference>
<organism evidence="12 13">
    <name type="scientific">Mucisphaera calidilacus</name>
    <dbReference type="NCBI Taxonomy" id="2527982"/>
    <lineage>
        <taxon>Bacteria</taxon>
        <taxon>Pseudomonadati</taxon>
        <taxon>Planctomycetota</taxon>
        <taxon>Phycisphaerae</taxon>
        <taxon>Phycisphaerales</taxon>
        <taxon>Phycisphaeraceae</taxon>
        <taxon>Mucisphaera</taxon>
    </lineage>
</organism>
<accession>A0A518BTS8</accession>
<evidence type="ECO:0000256" key="5">
    <source>
        <dbReference type="ARBA" id="ARBA00022692"/>
    </source>
</evidence>
<keyword evidence="6 10" id="KW-0653">Protein transport</keyword>
<protein>
    <recommendedName>
        <fullName evidence="10">Protein-export membrane protein SecG</fullName>
    </recommendedName>
</protein>
<dbReference type="NCBIfam" id="TIGR00810">
    <property type="entry name" value="secG"/>
    <property type="match status" value="1"/>
</dbReference>
<comment type="function">
    <text evidence="10">Involved in protein export. Participates in an early event of protein translocation.</text>
</comment>
<keyword evidence="13" id="KW-1185">Reference proteome</keyword>
<keyword evidence="5 10" id="KW-0812">Transmembrane</keyword>
<evidence type="ECO:0000256" key="8">
    <source>
        <dbReference type="ARBA" id="ARBA00023010"/>
    </source>
</evidence>
<keyword evidence="7 10" id="KW-1133">Transmembrane helix</keyword>
<dbReference type="EMBL" id="CP036280">
    <property type="protein sequence ID" value="QDU70357.1"/>
    <property type="molecule type" value="Genomic_DNA"/>
</dbReference>
<dbReference type="GO" id="GO:0043952">
    <property type="term" value="P:protein transport by the Sec complex"/>
    <property type="evidence" value="ECO:0007669"/>
    <property type="project" value="TreeGrafter"/>
</dbReference>
<name>A0A518BTS8_9BACT</name>
<comment type="caution">
    <text evidence="10">Lacks conserved residue(s) required for the propagation of feature annotation.</text>
</comment>
<feature type="compositionally biased region" description="Low complexity" evidence="11">
    <location>
        <begin position="96"/>
        <end position="124"/>
    </location>
</feature>
<dbReference type="GO" id="GO:0065002">
    <property type="term" value="P:intracellular protein transmembrane transport"/>
    <property type="evidence" value="ECO:0007669"/>
    <property type="project" value="TreeGrafter"/>
</dbReference>
<evidence type="ECO:0000256" key="10">
    <source>
        <dbReference type="RuleBase" id="RU365087"/>
    </source>
</evidence>
<keyword evidence="9 10" id="KW-0472">Membrane</keyword>
<evidence type="ECO:0000256" key="2">
    <source>
        <dbReference type="ARBA" id="ARBA00008445"/>
    </source>
</evidence>
<sequence length="124" mass="12511">MLVLAALTTSILMVLFLVVGVTMTLVVLVQRPKGGGLAGAFGGASTDAAAVFGASIGDVLTWITVGFFVVWILLAMGMQWSIAAEVHSIPQPPAVQTPAEPATPAPATTAPAPEPGTTQGTPTE</sequence>
<keyword evidence="3 10" id="KW-0813">Transport</keyword>
<evidence type="ECO:0000256" key="3">
    <source>
        <dbReference type="ARBA" id="ARBA00022448"/>
    </source>
</evidence>
<evidence type="ECO:0000313" key="13">
    <source>
        <dbReference type="Proteomes" id="UP000320386"/>
    </source>
</evidence>
<dbReference type="PANTHER" id="PTHR34182:SF1">
    <property type="entry name" value="PROTEIN-EXPORT MEMBRANE PROTEIN SECG"/>
    <property type="match status" value="1"/>
</dbReference>
<dbReference type="PANTHER" id="PTHR34182">
    <property type="entry name" value="PROTEIN-EXPORT MEMBRANE PROTEIN SECG"/>
    <property type="match status" value="1"/>
</dbReference>
<dbReference type="GO" id="GO:0009306">
    <property type="term" value="P:protein secretion"/>
    <property type="evidence" value="ECO:0007669"/>
    <property type="project" value="UniProtKB-UniRule"/>
</dbReference>
<dbReference type="GO" id="GO:0005886">
    <property type="term" value="C:plasma membrane"/>
    <property type="evidence" value="ECO:0007669"/>
    <property type="project" value="UniProtKB-SubCell"/>
</dbReference>
<keyword evidence="8 10" id="KW-0811">Translocation</keyword>
<dbReference type="AlphaFoldDB" id="A0A518BTS8"/>
<gene>
    <name evidence="12" type="ORF">Pan265_01830</name>
</gene>
<reference evidence="12 13" key="1">
    <citation type="submission" date="2019-02" db="EMBL/GenBank/DDBJ databases">
        <title>Deep-cultivation of Planctomycetes and their phenomic and genomic characterization uncovers novel biology.</title>
        <authorList>
            <person name="Wiegand S."/>
            <person name="Jogler M."/>
            <person name="Boedeker C."/>
            <person name="Pinto D."/>
            <person name="Vollmers J."/>
            <person name="Rivas-Marin E."/>
            <person name="Kohn T."/>
            <person name="Peeters S.H."/>
            <person name="Heuer A."/>
            <person name="Rast P."/>
            <person name="Oberbeckmann S."/>
            <person name="Bunk B."/>
            <person name="Jeske O."/>
            <person name="Meyerdierks A."/>
            <person name="Storesund J.E."/>
            <person name="Kallscheuer N."/>
            <person name="Luecker S."/>
            <person name="Lage O.M."/>
            <person name="Pohl T."/>
            <person name="Merkel B.J."/>
            <person name="Hornburger P."/>
            <person name="Mueller R.-W."/>
            <person name="Bruemmer F."/>
            <person name="Labrenz M."/>
            <person name="Spormann A.M."/>
            <person name="Op den Camp H."/>
            <person name="Overmann J."/>
            <person name="Amann R."/>
            <person name="Jetten M.S.M."/>
            <person name="Mascher T."/>
            <person name="Medema M.H."/>
            <person name="Devos D.P."/>
            <person name="Kaster A.-K."/>
            <person name="Ovreas L."/>
            <person name="Rohde M."/>
            <person name="Galperin M.Y."/>
            <person name="Jogler C."/>
        </authorList>
    </citation>
    <scope>NUCLEOTIDE SEQUENCE [LARGE SCALE GENOMIC DNA]</scope>
    <source>
        <strain evidence="12 13">Pan265</strain>
    </source>
</reference>
<evidence type="ECO:0000256" key="1">
    <source>
        <dbReference type="ARBA" id="ARBA00004651"/>
    </source>
</evidence>
<evidence type="ECO:0000256" key="4">
    <source>
        <dbReference type="ARBA" id="ARBA00022475"/>
    </source>
</evidence>
<evidence type="ECO:0000256" key="7">
    <source>
        <dbReference type="ARBA" id="ARBA00022989"/>
    </source>
</evidence>
<evidence type="ECO:0000256" key="9">
    <source>
        <dbReference type="ARBA" id="ARBA00023136"/>
    </source>
</evidence>
<dbReference type="KEGG" id="mcad:Pan265_01830"/>
<comment type="subcellular location">
    <subcellularLocation>
        <location evidence="1 10">Cell membrane</location>
        <topology evidence="1 10">Multi-pass membrane protein</topology>
    </subcellularLocation>
</comment>
<proteinExistence type="inferred from homology"/>
<dbReference type="PRINTS" id="PR01651">
    <property type="entry name" value="SECGEXPORT"/>
</dbReference>
<comment type="similarity">
    <text evidence="2 10">Belongs to the SecG family.</text>
</comment>
<dbReference type="RefSeq" id="WP_145444397.1">
    <property type="nucleotide sequence ID" value="NZ_CP036280.1"/>
</dbReference>
<evidence type="ECO:0000313" key="12">
    <source>
        <dbReference type="EMBL" id="QDU70357.1"/>
    </source>
</evidence>
<dbReference type="GO" id="GO:0015450">
    <property type="term" value="F:protein-transporting ATPase activity"/>
    <property type="evidence" value="ECO:0007669"/>
    <property type="project" value="UniProtKB-UniRule"/>
</dbReference>
<evidence type="ECO:0000256" key="6">
    <source>
        <dbReference type="ARBA" id="ARBA00022927"/>
    </source>
</evidence>
<evidence type="ECO:0000256" key="11">
    <source>
        <dbReference type="SAM" id="MobiDB-lite"/>
    </source>
</evidence>
<dbReference type="InterPro" id="IPR004692">
    <property type="entry name" value="SecG"/>
</dbReference>
<keyword evidence="4 10" id="KW-1003">Cell membrane</keyword>
<dbReference type="Pfam" id="PF03840">
    <property type="entry name" value="SecG"/>
    <property type="match status" value="1"/>
</dbReference>
<feature type="region of interest" description="Disordered" evidence="11">
    <location>
        <begin position="93"/>
        <end position="124"/>
    </location>
</feature>
<feature type="transmembrane region" description="Helical" evidence="10">
    <location>
        <begin position="6"/>
        <end position="29"/>
    </location>
</feature>